<evidence type="ECO:0000256" key="2">
    <source>
        <dbReference type="SAM" id="Phobius"/>
    </source>
</evidence>
<feature type="region of interest" description="Disordered" evidence="1">
    <location>
        <begin position="66"/>
        <end position="114"/>
    </location>
</feature>
<gene>
    <name evidence="3" type="ORF">BCR34DRAFT_606224</name>
</gene>
<keyword evidence="2" id="KW-0812">Transmembrane</keyword>
<reference evidence="3 4" key="1">
    <citation type="submission" date="2016-07" db="EMBL/GenBank/DDBJ databases">
        <title>Pervasive Adenine N6-methylation of Active Genes in Fungi.</title>
        <authorList>
            <consortium name="DOE Joint Genome Institute"/>
            <person name="Mondo S.J."/>
            <person name="Dannebaum R.O."/>
            <person name="Kuo R.C."/>
            <person name="Labutti K."/>
            <person name="Haridas S."/>
            <person name="Kuo A."/>
            <person name="Salamov A."/>
            <person name="Ahrendt S.R."/>
            <person name="Lipzen A."/>
            <person name="Sullivan W."/>
            <person name="Andreopoulos W.B."/>
            <person name="Clum A."/>
            <person name="Lindquist E."/>
            <person name="Daum C."/>
            <person name="Ramamoorthy G.K."/>
            <person name="Gryganskyi A."/>
            <person name="Culley D."/>
            <person name="Magnuson J.K."/>
            <person name="James T.Y."/>
            <person name="O'Malley M.A."/>
            <person name="Stajich J.E."/>
            <person name="Spatafora J.W."/>
            <person name="Visel A."/>
            <person name="Grigoriev I.V."/>
        </authorList>
    </citation>
    <scope>NUCLEOTIDE SEQUENCE [LARGE SCALE GENOMIC DNA]</scope>
    <source>
        <strain evidence="3 4">CBS 115471</strain>
    </source>
</reference>
<dbReference type="CDD" id="cd12087">
    <property type="entry name" value="TM_EGFR-like"/>
    <property type="match status" value="1"/>
</dbReference>
<dbReference type="AlphaFoldDB" id="A0A1Y1YR79"/>
<sequence>MNPSQTRAMVIGVPLSLAFLAFSVVVLYLMRKRKQILKELELQAERNRNASFRRSITTLDYYTPDEDFHSLQSSPNDTVRPAPVEPGAEDTSRSRTRDDLEIRPNATDSNVSKV</sequence>
<comment type="caution">
    <text evidence="3">The sequence shown here is derived from an EMBL/GenBank/DDBJ whole genome shotgun (WGS) entry which is preliminary data.</text>
</comment>
<keyword evidence="4" id="KW-1185">Reference proteome</keyword>
<dbReference type="EMBL" id="MCFA01000182">
    <property type="protein sequence ID" value="ORY00541.1"/>
    <property type="molecule type" value="Genomic_DNA"/>
</dbReference>
<proteinExistence type="predicted"/>
<name>A0A1Y1YR79_9PLEO</name>
<evidence type="ECO:0000256" key="1">
    <source>
        <dbReference type="SAM" id="MobiDB-lite"/>
    </source>
</evidence>
<dbReference type="Proteomes" id="UP000193144">
    <property type="component" value="Unassembled WGS sequence"/>
</dbReference>
<accession>A0A1Y1YR79</accession>
<evidence type="ECO:0000313" key="4">
    <source>
        <dbReference type="Proteomes" id="UP000193144"/>
    </source>
</evidence>
<evidence type="ECO:0000313" key="3">
    <source>
        <dbReference type="EMBL" id="ORY00541.1"/>
    </source>
</evidence>
<keyword evidence="2" id="KW-0472">Membrane</keyword>
<feature type="transmembrane region" description="Helical" evidence="2">
    <location>
        <begin position="6"/>
        <end position="30"/>
    </location>
</feature>
<protein>
    <submittedName>
        <fullName evidence="3">Uncharacterized protein</fullName>
    </submittedName>
</protein>
<organism evidence="3 4">
    <name type="scientific">Clohesyomyces aquaticus</name>
    <dbReference type="NCBI Taxonomy" id="1231657"/>
    <lineage>
        <taxon>Eukaryota</taxon>
        <taxon>Fungi</taxon>
        <taxon>Dikarya</taxon>
        <taxon>Ascomycota</taxon>
        <taxon>Pezizomycotina</taxon>
        <taxon>Dothideomycetes</taxon>
        <taxon>Pleosporomycetidae</taxon>
        <taxon>Pleosporales</taxon>
        <taxon>Lindgomycetaceae</taxon>
        <taxon>Clohesyomyces</taxon>
    </lineage>
</organism>
<feature type="compositionally biased region" description="Basic and acidic residues" evidence="1">
    <location>
        <begin position="90"/>
        <end position="102"/>
    </location>
</feature>
<keyword evidence="2" id="KW-1133">Transmembrane helix</keyword>